<comment type="caution">
    <text evidence="2">The sequence shown here is derived from an EMBL/GenBank/DDBJ whole genome shotgun (WGS) entry which is preliminary data.</text>
</comment>
<gene>
    <name evidence="2" type="ORF">KP509_04G018400</name>
</gene>
<dbReference type="Proteomes" id="UP000825935">
    <property type="component" value="Chromosome 4"/>
</dbReference>
<evidence type="ECO:0000313" key="3">
    <source>
        <dbReference type="Proteomes" id="UP000825935"/>
    </source>
</evidence>
<dbReference type="AlphaFoldDB" id="A0A8T2UX88"/>
<sequence length="49" mass="5875">MVCPFVWSLWSLFSSIIIYRECRQNMHNTDLKAHLEGFYLFARHELLTG</sequence>
<accession>A0A8T2UX88</accession>
<dbReference type="EMBL" id="CM035409">
    <property type="protein sequence ID" value="KAH7438516.1"/>
    <property type="molecule type" value="Genomic_DNA"/>
</dbReference>
<feature type="signal peptide" evidence="1">
    <location>
        <begin position="1"/>
        <end position="22"/>
    </location>
</feature>
<protein>
    <submittedName>
        <fullName evidence="2">Uncharacterized protein</fullName>
    </submittedName>
</protein>
<keyword evidence="1" id="KW-0732">Signal</keyword>
<proteinExistence type="predicted"/>
<name>A0A8T2UX88_CERRI</name>
<evidence type="ECO:0000313" key="2">
    <source>
        <dbReference type="EMBL" id="KAH7438516.1"/>
    </source>
</evidence>
<organism evidence="2 3">
    <name type="scientific">Ceratopteris richardii</name>
    <name type="common">Triangle waterfern</name>
    <dbReference type="NCBI Taxonomy" id="49495"/>
    <lineage>
        <taxon>Eukaryota</taxon>
        <taxon>Viridiplantae</taxon>
        <taxon>Streptophyta</taxon>
        <taxon>Embryophyta</taxon>
        <taxon>Tracheophyta</taxon>
        <taxon>Polypodiopsida</taxon>
        <taxon>Polypodiidae</taxon>
        <taxon>Polypodiales</taxon>
        <taxon>Pteridineae</taxon>
        <taxon>Pteridaceae</taxon>
        <taxon>Parkerioideae</taxon>
        <taxon>Ceratopteris</taxon>
    </lineage>
</organism>
<evidence type="ECO:0000256" key="1">
    <source>
        <dbReference type="SAM" id="SignalP"/>
    </source>
</evidence>
<reference evidence="2" key="1">
    <citation type="submission" date="2021-08" db="EMBL/GenBank/DDBJ databases">
        <title>WGS assembly of Ceratopteris richardii.</title>
        <authorList>
            <person name="Marchant D.B."/>
            <person name="Chen G."/>
            <person name="Jenkins J."/>
            <person name="Shu S."/>
            <person name="Leebens-Mack J."/>
            <person name="Grimwood J."/>
            <person name="Schmutz J."/>
            <person name="Soltis P."/>
            <person name="Soltis D."/>
            <person name="Chen Z.-H."/>
        </authorList>
    </citation>
    <scope>NUCLEOTIDE SEQUENCE</scope>
    <source>
        <strain evidence="2">Whitten #5841</strain>
        <tissue evidence="2">Leaf</tissue>
    </source>
</reference>
<keyword evidence="3" id="KW-1185">Reference proteome</keyword>
<feature type="chain" id="PRO_5035713842" evidence="1">
    <location>
        <begin position="23"/>
        <end position="49"/>
    </location>
</feature>